<reference evidence="1 2" key="1">
    <citation type="journal article" date="2020" name="Cell">
        <title>Large-Scale Comparative Analyses of Tick Genomes Elucidate Their Genetic Diversity and Vector Capacities.</title>
        <authorList>
            <consortium name="Tick Genome and Microbiome Consortium (TIGMIC)"/>
            <person name="Jia N."/>
            <person name="Wang J."/>
            <person name="Shi W."/>
            <person name="Du L."/>
            <person name="Sun Y."/>
            <person name="Zhan W."/>
            <person name="Jiang J.F."/>
            <person name="Wang Q."/>
            <person name="Zhang B."/>
            <person name="Ji P."/>
            <person name="Bell-Sakyi L."/>
            <person name="Cui X.M."/>
            <person name="Yuan T.T."/>
            <person name="Jiang B.G."/>
            <person name="Yang W.F."/>
            <person name="Lam T.T."/>
            <person name="Chang Q.C."/>
            <person name="Ding S.J."/>
            <person name="Wang X.J."/>
            <person name="Zhu J.G."/>
            <person name="Ruan X.D."/>
            <person name="Zhao L."/>
            <person name="Wei J.T."/>
            <person name="Ye R.Z."/>
            <person name="Que T.C."/>
            <person name="Du C.H."/>
            <person name="Zhou Y.H."/>
            <person name="Cheng J.X."/>
            <person name="Dai P.F."/>
            <person name="Guo W.B."/>
            <person name="Han X.H."/>
            <person name="Huang E.J."/>
            <person name="Li L.F."/>
            <person name="Wei W."/>
            <person name="Gao Y.C."/>
            <person name="Liu J.Z."/>
            <person name="Shao H.Z."/>
            <person name="Wang X."/>
            <person name="Wang C.C."/>
            <person name="Yang T.C."/>
            <person name="Huo Q.B."/>
            <person name="Li W."/>
            <person name="Chen H.Y."/>
            <person name="Chen S.E."/>
            <person name="Zhou L.G."/>
            <person name="Ni X.B."/>
            <person name="Tian J.H."/>
            <person name="Sheng Y."/>
            <person name="Liu T."/>
            <person name="Pan Y.S."/>
            <person name="Xia L.Y."/>
            <person name="Li J."/>
            <person name="Zhao F."/>
            <person name="Cao W.C."/>
        </authorList>
    </citation>
    <scope>NUCLEOTIDE SEQUENCE [LARGE SCALE GENOMIC DNA]</scope>
    <source>
        <strain evidence="1">Iper-2018</strain>
    </source>
</reference>
<protein>
    <submittedName>
        <fullName evidence="1">Uncharacterized protein</fullName>
    </submittedName>
</protein>
<comment type="caution">
    <text evidence="1">The sequence shown here is derived from an EMBL/GenBank/DDBJ whole genome shotgun (WGS) entry which is preliminary data.</text>
</comment>
<dbReference type="EMBL" id="JABSTQ010009382">
    <property type="protein sequence ID" value="KAG0429778.1"/>
    <property type="molecule type" value="Genomic_DNA"/>
</dbReference>
<feature type="non-terminal residue" evidence="1">
    <location>
        <position position="1"/>
    </location>
</feature>
<evidence type="ECO:0000313" key="1">
    <source>
        <dbReference type="EMBL" id="KAG0429778.1"/>
    </source>
</evidence>
<name>A0AC60Q7D8_IXOPE</name>
<dbReference type="Proteomes" id="UP000805193">
    <property type="component" value="Unassembled WGS sequence"/>
</dbReference>
<keyword evidence="2" id="KW-1185">Reference proteome</keyword>
<accession>A0AC60Q7D8</accession>
<organism evidence="1 2">
    <name type="scientific">Ixodes persulcatus</name>
    <name type="common">Taiga tick</name>
    <dbReference type="NCBI Taxonomy" id="34615"/>
    <lineage>
        <taxon>Eukaryota</taxon>
        <taxon>Metazoa</taxon>
        <taxon>Ecdysozoa</taxon>
        <taxon>Arthropoda</taxon>
        <taxon>Chelicerata</taxon>
        <taxon>Arachnida</taxon>
        <taxon>Acari</taxon>
        <taxon>Parasitiformes</taxon>
        <taxon>Ixodida</taxon>
        <taxon>Ixodoidea</taxon>
        <taxon>Ixodidae</taxon>
        <taxon>Ixodinae</taxon>
        <taxon>Ixodes</taxon>
    </lineage>
</organism>
<proteinExistence type="predicted"/>
<sequence length="493" mass="53721">SSHSPVGRAIGGGQAFSSGQPMGFHEVHGENVRLEQGNKVARRAESFCKAIVFSSRPVQVNEKVVLRLTEISNSWSGALRLGFTAHDPATLEGNLPKYACPDLTNRPGNWAKALGERYAVEGTELHYYVNGVGEVFFGINGEEKGLFLNGVDTRTPLWALVDIYGNTTTIQMVDAVRQLNNHNELSTANRAGPLEADLIQRIEQLGVSLPVVAAGFGPSADMGRPVPASRAGSLPNVTATPFPFSTWLPLAYHLVRGPNVRFSALDRVVAEREDLSRGQAFVFTSRTVLPNERLQVKVVGVDGSFSESLTFGLTTCNPGSLEDTVRSLPEDTDALYDRPEYWVFKKDLKCGLDDELVFVTGDDGRVLFSRNSGSFETVMHVDGTQQFYMFFNICGYVTKLRLVGTMRGAPVPSAAEAPEQPQAEPKGKLQSLVPEEADVDCRICFESPIESVLCNCGHSLTCHACGLKLLKGNSPQCPVCRQPIINVVRIYKA</sequence>
<gene>
    <name evidence="1" type="ORF">HPB47_023300</name>
</gene>
<evidence type="ECO:0000313" key="2">
    <source>
        <dbReference type="Proteomes" id="UP000805193"/>
    </source>
</evidence>